<proteinExistence type="predicted"/>
<accession>T0ZJ21</accession>
<dbReference type="InterPro" id="IPR036866">
    <property type="entry name" value="RibonucZ/Hydroxyglut_hydro"/>
</dbReference>
<dbReference type="Gene3D" id="3.60.15.10">
    <property type="entry name" value="Ribonuclease Z/Hydroxyacylglutathione hydrolase-like"/>
    <property type="match status" value="1"/>
</dbReference>
<gene>
    <name evidence="1" type="ORF">B2A_14798</name>
</gene>
<protein>
    <submittedName>
        <fullName evidence="1">Uncharacterized protein</fullName>
    </submittedName>
</protein>
<name>T0ZJ21_9ZZZZ</name>
<organism evidence="1">
    <name type="scientific">mine drainage metagenome</name>
    <dbReference type="NCBI Taxonomy" id="410659"/>
    <lineage>
        <taxon>unclassified sequences</taxon>
        <taxon>metagenomes</taxon>
        <taxon>ecological metagenomes</taxon>
    </lineage>
</organism>
<dbReference type="EMBL" id="AUZZ01010762">
    <property type="protein sequence ID" value="EQD28714.1"/>
    <property type="molecule type" value="Genomic_DNA"/>
</dbReference>
<reference evidence="1" key="1">
    <citation type="submission" date="2013-08" db="EMBL/GenBank/DDBJ databases">
        <authorList>
            <person name="Mendez C."/>
            <person name="Richter M."/>
            <person name="Ferrer M."/>
            <person name="Sanchez J."/>
        </authorList>
    </citation>
    <scope>NUCLEOTIDE SEQUENCE</scope>
</reference>
<comment type="caution">
    <text evidence="1">The sequence shown here is derived from an EMBL/GenBank/DDBJ whole genome shotgun (WGS) entry which is preliminary data.</text>
</comment>
<dbReference type="AlphaFoldDB" id="T0ZJ21"/>
<evidence type="ECO:0000313" key="1">
    <source>
        <dbReference type="EMBL" id="EQD28714.1"/>
    </source>
</evidence>
<reference evidence="1" key="2">
    <citation type="journal article" date="2014" name="ISME J.">
        <title>Microbial stratification in low pH oxic and suboxic macroscopic growths along an acid mine drainage.</title>
        <authorList>
            <person name="Mendez-Garcia C."/>
            <person name="Mesa V."/>
            <person name="Sprenger R.R."/>
            <person name="Richter M."/>
            <person name="Diez M.S."/>
            <person name="Solano J."/>
            <person name="Bargiela R."/>
            <person name="Golyshina O.V."/>
            <person name="Manteca A."/>
            <person name="Ramos J.L."/>
            <person name="Gallego J.R."/>
            <person name="Llorente I."/>
            <person name="Martins Dos Santos V.A."/>
            <person name="Jensen O.N."/>
            <person name="Pelaez A.I."/>
            <person name="Sanchez J."/>
            <person name="Ferrer M."/>
        </authorList>
    </citation>
    <scope>NUCLEOTIDE SEQUENCE</scope>
</reference>
<sequence length="228" mass="25151">MDQLSNNLTKCGFPMAALDDPRGASKIVGWLDDPDHKTKAVEAYRRAINATRPKKSRVVRASRIANHISMGMYSGPAKTRQWLHAYYRMRCWGDTGSGEGFWACPRPWPLRMNSQGDGRTGWLGTGDAPLGEADVWTDFSQRYRQQLDEVLTIQVPHHGAAPKGGPAFFHSGLLPTPGLNAVVSAGATNAYGHPAASVRHTINMAGGLLHLVNELKQPGFEERIEFWF</sequence>